<evidence type="ECO:0000256" key="9">
    <source>
        <dbReference type="SAM" id="SignalP"/>
    </source>
</evidence>
<keyword evidence="2" id="KW-0808">Transferase</keyword>
<evidence type="ECO:0000256" key="4">
    <source>
        <dbReference type="ARBA" id="ARBA00022984"/>
    </source>
</evidence>
<dbReference type="CDD" id="cd16913">
    <property type="entry name" value="YkuD_like"/>
    <property type="match status" value="1"/>
</dbReference>
<feature type="domain" description="L,D-TPase catalytic" evidence="10">
    <location>
        <begin position="254"/>
        <end position="375"/>
    </location>
</feature>
<dbReference type="PROSITE" id="PS51257">
    <property type="entry name" value="PROKAR_LIPOPROTEIN"/>
    <property type="match status" value="1"/>
</dbReference>
<dbReference type="InterPro" id="IPR038063">
    <property type="entry name" value="Transpep_catalytic_dom"/>
</dbReference>
<feature type="region of interest" description="Disordered" evidence="8">
    <location>
        <begin position="37"/>
        <end position="57"/>
    </location>
</feature>
<comment type="caution">
    <text evidence="11">The sequence shown here is derived from an EMBL/GenBank/DDBJ whole genome shotgun (WGS) entry which is preliminary data.</text>
</comment>
<feature type="signal peptide" evidence="9">
    <location>
        <begin position="1"/>
        <end position="29"/>
    </location>
</feature>
<dbReference type="PROSITE" id="PS52029">
    <property type="entry name" value="LD_TPASE"/>
    <property type="match status" value="1"/>
</dbReference>
<feature type="chain" id="PRO_5039530889" evidence="9">
    <location>
        <begin position="30"/>
        <end position="406"/>
    </location>
</feature>
<dbReference type="EMBL" id="PTIX01000019">
    <property type="protein sequence ID" value="PPK64496.1"/>
    <property type="molecule type" value="Genomic_DNA"/>
</dbReference>
<feature type="active site" description="Proton donor/acceptor" evidence="7">
    <location>
        <position position="333"/>
    </location>
</feature>
<dbReference type="PANTHER" id="PTHR30582">
    <property type="entry name" value="L,D-TRANSPEPTIDASE"/>
    <property type="match status" value="1"/>
</dbReference>
<dbReference type="RefSeq" id="WP_104481873.1">
    <property type="nucleotide sequence ID" value="NZ_CP154825.1"/>
</dbReference>
<evidence type="ECO:0000256" key="7">
    <source>
        <dbReference type="PROSITE-ProRule" id="PRU01373"/>
    </source>
</evidence>
<dbReference type="CDD" id="cd13432">
    <property type="entry name" value="LDT_IgD_like_2"/>
    <property type="match status" value="1"/>
</dbReference>
<feature type="active site" description="Nucleophile" evidence="7">
    <location>
        <position position="351"/>
    </location>
</feature>
<keyword evidence="9" id="KW-0732">Signal</keyword>
<evidence type="ECO:0000256" key="2">
    <source>
        <dbReference type="ARBA" id="ARBA00022679"/>
    </source>
</evidence>
<dbReference type="Proteomes" id="UP000239203">
    <property type="component" value="Unassembled WGS sequence"/>
</dbReference>
<evidence type="ECO:0000256" key="3">
    <source>
        <dbReference type="ARBA" id="ARBA00022960"/>
    </source>
</evidence>
<sequence>MIRRGFGGRRRVYPVALLGAGLVAVLALSGCTSGETAAATSASGGGGGGKTAEAPRSQEAKLVATPAVDAKDASPAGPITMAVTDGALQAVTLTNAEGKQVKGELAADKSTWTVTEHLGYGKTYTWAGSAVGADGATKQLNGSFTTVKPKRQMGASLNTGDGKTYGIAMPIAVAFDAPVKDRVAAQKAMKVATTPETEGAWAWLDDRTAHWRPKEYYKPGTTVRVTVGIYGVDLGGGTYGSDDITSSFTIGRSQIVRADTQTHRMVVITDGTQTQDFPASMGLESDPGRVTKSGTHVVMSKHATYGMTNPKYNYENVMVPWAVRISNNGEFVHGYANSIPQQGKRNVSHGCINLSPANAKIYYDSVLPGDPVEITGSNQQLSSADGDYYDWAVSWDKWTSMSATSN</sequence>
<dbReference type="InterPro" id="IPR041280">
    <property type="entry name" value="Big_10"/>
</dbReference>
<dbReference type="GO" id="GO:0016746">
    <property type="term" value="F:acyltransferase activity"/>
    <property type="evidence" value="ECO:0007669"/>
    <property type="project" value="UniProtKB-KW"/>
</dbReference>
<dbReference type="InterPro" id="IPR005490">
    <property type="entry name" value="LD_TPept_cat_dom"/>
</dbReference>
<organism evidence="11 12">
    <name type="scientific">Actinokineospora auranticolor</name>
    <dbReference type="NCBI Taxonomy" id="155976"/>
    <lineage>
        <taxon>Bacteria</taxon>
        <taxon>Bacillati</taxon>
        <taxon>Actinomycetota</taxon>
        <taxon>Actinomycetes</taxon>
        <taxon>Pseudonocardiales</taxon>
        <taxon>Pseudonocardiaceae</taxon>
        <taxon>Actinokineospora</taxon>
    </lineage>
</organism>
<dbReference type="GO" id="GO:0005576">
    <property type="term" value="C:extracellular region"/>
    <property type="evidence" value="ECO:0007669"/>
    <property type="project" value="TreeGrafter"/>
</dbReference>
<dbReference type="Pfam" id="PF17964">
    <property type="entry name" value="Big_10"/>
    <property type="match status" value="1"/>
</dbReference>
<dbReference type="GO" id="GO:0071972">
    <property type="term" value="F:peptidoglycan L,D-transpeptidase activity"/>
    <property type="evidence" value="ECO:0007669"/>
    <property type="project" value="TreeGrafter"/>
</dbReference>
<comment type="pathway">
    <text evidence="1 7">Cell wall biogenesis; peptidoglycan biosynthesis.</text>
</comment>
<evidence type="ECO:0000313" key="11">
    <source>
        <dbReference type="EMBL" id="PPK64496.1"/>
    </source>
</evidence>
<evidence type="ECO:0000256" key="6">
    <source>
        <dbReference type="ARBA" id="ARBA00023316"/>
    </source>
</evidence>
<evidence type="ECO:0000313" key="12">
    <source>
        <dbReference type="Proteomes" id="UP000239203"/>
    </source>
</evidence>
<keyword evidence="4 7" id="KW-0573">Peptidoglycan synthesis</keyword>
<evidence type="ECO:0000256" key="8">
    <source>
        <dbReference type="SAM" id="MobiDB-lite"/>
    </source>
</evidence>
<dbReference type="UniPathway" id="UPA00219"/>
<dbReference type="Gene3D" id="2.60.40.3780">
    <property type="match status" value="1"/>
</dbReference>
<dbReference type="GO" id="GO:0071555">
    <property type="term" value="P:cell wall organization"/>
    <property type="evidence" value="ECO:0007669"/>
    <property type="project" value="UniProtKB-UniRule"/>
</dbReference>
<dbReference type="GO" id="GO:0008360">
    <property type="term" value="P:regulation of cell shape"/>
    <property type="evidence" value="ECO:0007669"/>
    <property type="project" value="UniProtKB-UniRule"/>
</dbReference>
<dbReference type="OrthoDB" id="5242354at2"/>
<dbReference type="SUPFAM" id="SSF141523">
    <property type="entry name" value="L,D-transpeptidase catalytic domain-like"/>
    <property type="match status" value="1"/>
</dbReference>
<dbReference type="GO" id="GO:0018104">
    <property type="term" value="P:peptidoglycan-protein cross-linking"/>
    <property type="evidence" value="ECO:0007669"/>
    <property type="project" value="TreeGrafter"/>
</dbReference>
<evidence type="ECO:0000259" key="10">
    <source>
        <dbReference type="PROSITE" id="PS52029"/>
    </source>
</evidence>
<evidence type="ECO:0000256" key="5">
    <source>
        <dbReference type="ARBA" id="ARBA00023315"/>
    </source>
</evidence>
<gene>
    <name evidence="11" type="ORF">CLV40_11960</name>
</gene>
<dbReference type="AlphaFoldDB" id="A0A2S6GH76"/>
<keyword evidence="11" id="KW-0449">Lipoprotein</keyword>
<dbReference type="Pfam" id="PF03734">
    <property type="entry name" value="YkuD"/>
    <property type="match status" value="1"/>
</dbReference>
<keyword evidence="6 7" id="KW-0961">Cell wall biogenesis/degradation</keyword>
<dbReference type="InterPro" id="IPR050979">
    <property type="entry name" value="LD-transpeptidase"/>
</dbReference>
<dbReference type="PANTHER" id="PTHR30582:SF2">
    <property type="entry name" value="L,D-TRANSPEPTIDASE YCIB-RELATED"/>
    <property type="match status" value="1"/>
</dbReference>
<protein>
    <submittedName>
        <fullName evidence="11">Lipoprotein-anchoring transpeptidase ErfK/SrfK</fullName>
    </submittedName>
</protein>
<proteinExistence type="predicted"/>
<dbReference type="Gene3D" id="2.60.40.3710">
    <property type="match status" value="1"/>
</dbReference>
<keyword evidence="5" id="KW-0012">Acyltransferase</keyword>
<evidence type="ECO:0000256" key="1">
    <source>
        <dbReference type="ARBA" id="ARBA00004752"/>
    </source>
</evidence>
<keyword evidence="3 7" id="KW-0133">Cell shape</keyword>
<dbReference type="Gene3D" id="2.40.440.10">
    <property type="entry name" value="L,D-transpeptidase catalytic domain-like"/>
    <property type="match status" value="1"/>
</dbReference>
<name>A0A2S6GH76_9PSEU</name>
<reference evidence="11 12" key="1">
    <citation type="submission" date="2018-02" db="EMBL/GenBank/DDBJ databases">
        <title>Genomic Encyclopedia of Archaeal and Bacterial Type Strains, Phase II (KMG-II): from individual species to whole genera.</title>
        <authorList>
            <person name="Goeker M."/>
        </authorList>
    </citation>
    <scope>NUCLEOTIDE SEQUENCE [LARGE SCALE GENOMIC DNA]</scope>
    <source>
        <strain evidence="11 12">YU 961-1</strain>
    </source>
</reference>
<accession>A0A2S6GH76</accession>
<keyword evidence="12" id="KW-1185">Reference proteome</keyword>